<dbReference type="OrthoDB" id="2535105at2759"/>
<protein>
    <submittedName>
        <fullName evidence="2">Uncharacterized protein</fullName>
    </submittedName>
</protein>
<evidence type="ECO:0000313" key="3">
    <source>
        <dbReference type="Proteomes" id="UP000053477"/>
    </source>
</evidence>
<name>A0A0H2S6X7_9AGAM</name>
<organism evidence="2 3">
    <name type="scientific">Schizopora paradoxa</name>
    <dbReference type="NCBI Taxonomy" id="27342"/>
    <lineage>
        <taxon>Eukaryota</taxon>
        <taxon>Fungi</taxon>
        <taxon>Dikarya</taxon>
        <taxon>Basidiomycota</taxon>
        <taxon>Agaricomycotina</taxon>
        <taxon>Agaricomycetes</taxon>
        <taxon>Hymenochaetales</taxon>
        <taxon>Schizoporaceae</taxon>
        <taxon>Schizopora</taxon>
    </lineage>
</organism>
<keyword evidence="1" id="KW-0472">Membrane</keyword>
<gene>
    <name evidence="2" type="ORF">SCHPADRAFT_57490</name>
</gene>
<feature type="transmembrane region" description="Helical" evidence="1">
    <location>
        <begin position="7"/>
        <end position="34"/>
    </location>
</feature>
<keyword evidence="1" id="KW-0812">Transmembrane</keyword>
<dbReference type="InParanoid" id="A0A0H2S6X7"/>
<feature type="transmembrane region" description="Helical" evidence="1">
    <location>
        <begin position="40"/>
        <end position="62"/>
    </location>
</feature>
<evidence type="ECO:0000256" key="1">
    <source>
        <dbReference type="SAM" id="Phobius"/>
    </source>
</evidence>
<dbReference type="EMBL" id="KQ085885">
    <property type="protein sequence ID" value="KLO19729.1"/>
    <property type="molecule type" value="Genomic_DNA"/>
</dbReference>
<proteinExistence type="predicted"/>
<keyword evidence="3" id="KW-1185">Reference proteome</keyword>
<keyword evidence="1" id="KW-1133">Transmembrane helix</keyword>
<reference evidence="2 3" key="1">
    <citation type="submission" date="2015-04" db="EMBL/GenBank/DDBJ databases">
        <title>Complete genome sequence of Schizopora paradoxa KUC8140, a cosmopolitan wood degrader in East Asia.</title>
        <authorList>
            <consortium name="DOE Joint Genome Institute"/>
            <person name="Min B."/>
            <person name="Park H."/>
            <person name="Jang Y."/>
            <person name="Kim J.-J."/>
            <person name="Kim K.H."/>
            <person name="Pangilinan J."/>
            <person name="Lipzen A."/>
            <person name="Riley R."/>
            <person name="Grigoriev I.V."/>
            <person name="Spatafora J.W."/>
            <person name="Choi I.-G."/>
        </authorList>
    </citation>
    <scope>NUCLEOTIDE SEQUENCE [LARGE SCALE GENOMIC DNA]</scope>
    <source>
        <strain evidence="2 3">KUC8140</strain>
    </source>
</reference>
<dbReference type="Proteomes" id="UP000053477">
    <property type="component" value="Unassembled WGS sequence"/>
</dbReference>
<accession>A0A0H2S6X7</accession>
<evidence type="ECO:0000313" key="2">
    <source>
        <dbReference type="EMBL" id="KLO19729.1"/>
    </source>
</evidence>
<sequence>MAFLDGVLGATFMACIITAIFYGVTCLQTIYYFMKSQGDGVWMKMLVSGPSCSMTLVSFLAIRQQLCFRSWFCCKNISNKLIST</sequence>
<dbReference type="AlphaFoldDB" id="A0A0H2S6X7"/>